<dbReference type="Proteomes" id="UP001168883">
    <property type="component" value="Unassembled WGS sequence"/>
</dbReference>
<dbReference type="PANTHER" id="PTHR34220:SF7">
    <property type="entry name" value="SENSOR HISTIDINE KINASE YPDA"/>
    <property type="match status" value="1"/>
</dbReference>
<evidence type="ECO:0000313" key="12">
    <source>
        <dbReference type="Proteomes" id="UP001168883"/>
    </source>
</evidence>
<keyword evidence="7 9" id="KW-1133">Transmembrane helix</keyword>
<organism evidence="11 12">
    <name type="scientific">Paenibacillus ehimensis</name>
    <dbReference type="NCBI Taxonomy" id="79264"/>
    <lineage>
        <taxon>Bacteria</taxon>
        <taxon>Bacillati</taxon>
        <taxon>Bacillota</taxon>
        <taxon>Bacilli</taxon>
        <taxon>Bacillales</taxon>
        <taxon>Paenibacillaceae</taxon>
        <taxon>Paenibacillus</taxon>
    </lineage>
</organism>
<evidence type="ECO:0000256" key="1">
    <source>
        <dbReference type="ARBA" id="ARBA00004651"/>
    </source>
</evidence>
<keyword evidence="2" id="KW-1003">Cell membrane</keyword>
<evidence type="ECO:0000256" key="8">
    <source>
        <dbReference type="ARBA" id="ARBA00023136"/>
    </source>
</evidence>
<dbReference type="Pfam" id="PF02743">
    <property type="entry name" value="dCache_1"/>
    <property type="match status" value="1"/>
</dbReference>
<evidence type="ECO:0000313" key="11">
    <source>
        <dbReference type="EMBL" id="MDO3680543.1"/>
    </source>
</evidence>
<comment type="caution">
    <text evidence="11">The sequence shown here is derived from an EMBL/GenBank/DDBJ whole genome shotgun (WGS) entry which is preliminary data.</text>
</comment>
<gene>
    <name evidence="11" type="ORF">Q3C12_26380</name>
</gene>
<evidence type="ECO:0000256" key="6">
    <source>
        <dbReference type="ARBA" id="ARBA00022777"/>
    </source>
</evidence>
<dbReference type="Pfam" id="PF00672">
    <property type="entry name" value="HAMP"/>
    <property type="match status" value="1"/>
</dbReference>
<dbReference type="InterPro" id="IPR033479">
    <property type="entry name" value="dCache_1"/>
</dbReference>
<accession>A0ABT8VHV7</accession>
<dbReference type="InterPro" id="IPR050640">
    <property type="entry name" value="Bact_2-comp_sensor_kinase"/>
</dbReference>
<evidence type="ECO:0000256" key="4">
    <source>
        <dbReference type="ARBA" id="ARBA00022679"/>
    </source>
</evidence>
<evidence type="ECO:0000256" key="7">
    <source>
        <dbReference type="ARBA" id="ARBA00022989"/>
    </source>
</evidence>
<feature type="domain" description="HAMP" evidence="10">
    <location>
        <begin position="317"/>
        <end position="369"/>
    </location>
</feature>
<keyword evidence="4" id="KW-0808">Transferase</keyword>
<dbReference type="SUPFAM" id="SSF158472">
    <property type="entry name" value="HAMP domain-like"/>
    <property type="match status" value="1"/>
</dbReference>
<dbReference type="EMBL" id="JAUMKJ010000042">
    <property type="protein sequence ID" value="MDO3680543.1"/>
    <property type="molecule type" value="Genomic_DNA"/>
</dbReference>
<dbReference type="InterPro" id="IPR036890">
    <property type="entry name" value="HATPase_C_sf"/>
</dbReference>
<dbReference type="Pfam" id="PF02518">
    <property type="entry name" value="HATPase_c"/>
    <property type="match status" value="1"/>
</dbReference>
<feature type="transmembrane region" description="Helical" evidence="9">
    <location>
        <begin position="18"/>
        <end position="37"/>
    </location>
</feature>
<dbReference type="Gene3D" id="6.10.340.10">
    <property type="match status" value="1"/>
</dbReference>
<proteinExistence type="predicted"/>
<evidence type="ECO:0000256" key="2">
    <source>
        <dbReference type="ARBA" id="ARBA00022475"/>
    </source>
</evidence>
<name>A0ABT8VHV7_9BACL</name>
<dbReference type="PROSITE" id="PS50885">
    <property type="entry name" value="HAMP"/>
    <property type="match status" value="1"/>
</dbReference>
<feature type="transmembrane region" description="Helical" evidence="9">
    <location>
        <begin position="296"/>
        <end position="320"/>
    </location>
</feature>
<keyword evidence="12" id="KW-1185">Reference proteome</keyword>
<dbReference type="RefSeq" id="WP_302880809.1">
    <property type="nucleotide sequence ID" value="NZ_JAUMKJ010000042.1"/>
</dbReference>
<dbReference type="InterPro" id="IPR010559">
    <property type="entry name" value="Sig_transdc_His_kin_internal"/>
</dbReference>
<sequence>MVSYFIQMMNDMKIRNKLIVTFVALVFVPVAIVGVFLTRELRDMALNNAMDQAYLNVDRIKKRSGEVLQVADDLSYRLSYDERLKNLVNQHYESVYDMFVAYRSYPDLQQAKRMYKEISNIRFYSENQTMLSNWQFFIPGEEIRNSDWYRQAKRAVGVNHWDYIRDERDGKYYLSLVKGVYLGGRYKSGVLVINVNTSLLNEILNQESFYTIIADSQNNIVAANKPGLYGRSLSEIHGASSVVYRKSGSYEATIGNEASKVLIEPLNPEMEENGLRIISIFSIESIVADANRVNKLAISVIVVSLLLAVLLICGFSSLICRRLLRLSKHISKVGTGNLGVTMEIDGKDEIGQLSRQFNAMVCSIHELMNEVKESDLQKRRMEQKQNEIKFKMMASQINPHFLFNALEAIRMEAHLKGENEIARVVRLLGKMMRSSLEVGSGKTTLKEEMEIVRCYLDIQRFRYEDRLNYELVLDPGTEAVMIPPLIIQPLVENAVIHGMDHKEEGTLIRVRAEIRGDRICFVTKDNGAGMAPDHLEKVLGFLNESEEQDGGRIGLRNVHVRLQLAYGPESGLTMFSEPGKGTRIEFSIPIGEKSND</sequence>
<keyword evidence="5 9" id="KW-0812">Transmembrane</keyword>
<dbReference type="Gene3D" id="3.30.450.20">
    <property type="entry name" value="PAS domain"/>
    <property type="match status" value="2"/>
</dbReference>
<dbReference type="Gene3D" id="3.30.565.10">
    <property type="entry name" value="Histidine kinase-like ATPase, C-terminal domain"/>
    <property type="match status" value="1"/>
</dbReference>
<evidence type="ECO:0000256" key="5">
    <source>
        <dbReference type="ARBA" id="ARBA00022692"/>
    </source>
</evidence>
<keyword evidence="6 11" id="KW-0418">Kinase</keyword>
<protein>
    <submittedName>
        <fullName evidence="11">Histidine kinase</fullName>
    </submittedName>
</protein>
<dbReference type="CDD" id="cd06225">
    <property type="entry name" value="HAMP"/>
    <property type="match status" value="1"/>
</dbReference>
<evidence type="ECO:0000256" key="3">
    <source>
        <dbReference type="ARBA" id="ARBA00022553"/>
    </source>
</evidence>
<dbReference type="InterPro" id="IPR003660">
    <property type="entry name" value="HAMP_dom"/>
</dbReference>
<dbReference type="PANTHER" id="PTHR34220">
    <property type="entry name" value="SENSOR HISTIDINE KINASE YPDA"/>
    <property type="match status" value="1"/>
</dbReference>
<dbReference type="Pfam" id="PF06580">
    <property type="entry name" value="His_kinase"/>
    <property type="match status" value="1"/>
</dbReference>
<dbReference type="SUPFAM" id="SSF55874">
    <property type="entry name" value="ATPase domain of HSP90 chaperone/DNA topoisomerase II/histidine kinase"/>
    <property type="match status" value="1"/>
</dbReference>
<dbReference type="InterPro" id="IPR003594">
    <property type="entry name" value="HATPase_dom"/>
</dbReference>
<evidence type="ECO:0000256" key="9">
    <source>
        <dbReference type="SAM" id="Phobius"/>
    </source>
</evidence>
<keyword evidence="8 9" id="KW-0472">Membrane</keyword>
<dbReference type="GO" id="GO:0016301">
    <property type="term" value="F:kinase activity"/>
    <property type="evidence" value="ECO:0007669"/>
    <property type="project" value="UniProtKB-KW"/>
</dbReference>
<dbReference type="SMART" id="SM00304">
    <property type="entry name" value="HAMP"/>
    <property type="match status" value="1"/>
</dbReference>
<evidence type="ECO:0000259" key="10">
    <source>
        <dbReference type="PROSITE" id="PS50885"/>
    </source>
</evidence>
<reference evidence="11" key="1">
    <citation type="submission" date="2023-07" db="EMBL/GenBank/DDBJ databases">
        <authorList>
            <person name="Aktuganov G."/>
            <person name="Boyko T."/>
            <person name="Delegan Y."/>
            <person name="Galimzianova N."/>
            <person name="Gilvanova E."/>
            <person name="Korobov V."/>
            <person name="Kuzmina L."/>
            <person name="Melentiev A."/>
            <person name="Milman P."/>
            <person name="Ryabova A."/>
            <person name="Stupak E."/>
            <person name="Yasakov T."/>
            <person name="Zharikova N."/>
            <person name="Zhurenko E."/>
        </authorList>
    </citation>
    <scope>NUCLEOTIDE SEQUENCE</scope>
    <source>
        <strain evidence="11">IB-739</strain>
    </source>
</reference>
<comment type="subcellular location">
    <subcellularLocation>
        <location evidence="1">Cell membrane</location>
        <topology evidence="1">Multi-pass membrane protein</topology>
    </subcellularLocation>
</comment>
<keyword evidence="3" id="KW-0597">Phosphoprotein</keyword>